<accession>A0A0F9X0X6</accession>
<gene>
    <name evidence="2" type="ORF">LCGC14_0208920</name>
</gene>
<evidence type="ECO:0000256" key="1">
    <source>
        <dbReference type="SAM" id="MobiDB-lite"/>
    </source>
</evidence>
<proteinExistence type="predicted"/>
<feature type="region of interest" description="Disordered" evidence="1">
    <location>
        <begin position="44"/>
        <end position="65"/>
    </location>
</feature>
<reference evidence="2" key="1">
    <citation type="journal article" date="2015" name="Nature">
        <title>Complex archaea that bridge the gap between prokaryotes and eukaryotes.</title>
        <authorList>
            <person name="Spang A."/>
            <person name="Saw J.H."/>
            <person name="Jorgensen S.L."/>
            <person name="Zaremba-Niedzwiedzka K."/>
            <person name="Martijn J."/>
            <person name="Lind A.E."/>
            <person name="van Eijk R."/>
            <person name="Schleper C."/>
            <person name="Guy L."/>
            <person name="Ettema T.J."/>
        </authorList>
    </citation>
    <scope>NUCLEOTIDE SEQUENCE</scope>
</reference>
<sequence>MPAKKLTLDEALALLDKHKADAATTAEKVKVKIKKKVKDLLKEGAEQGRGGLNRNQRRLLDQIDD</sequence>
<organism evidence="2">
    <name type="scientific">marine sediment metagenome</name>
    <dbReference type="NCBI Taxonomy" id="412755"/>
    <lineage>
        <taxon>unclassified sequences</taxon>
        <taxon>metagenomes</taxon>
        <taxon>ecological metagenomes</taxon>
    </lineage>
</organism>
<name>A0A0F9X0X6_9ZZZZ</name>
<dbReference type="EMBL" id="LAZR01000095">
    <property type="protein sequence ID" value="KKN92401.1"/>
    <property type="molecule type" value="Genomic_DNA"/>
</dbReference>
<protein>
    <submittedName>
        <fullName evidence="2">Uncharacterized protein</fullName>
    </submittedName>
</protein>
<evidence type="ECO:0000313" key="2">
    <source>
        <dbReference type="EMBL" id="KKN92401.1"/>
    </source>
</evidence>
<dbReference type="AlphaFoldDB" id="A0A0F9X0X6"/>
<comment type="caution">
    <text evidence="2">The sequence shown here is derived from an EMBL/GenBank/DDBJ whole genome shotgun (WGS) entry which is preliminary data.</text>
</comment>